<evidence type="ECO:0000313" key="6">
    <source>
        <dbReference type="Proteomes" id="UP001595799"/>
    </source>
</evidence>
<dbReference type="RefSeq" id="WP_382422412.1">
    <property type="nucleotide sequence ID" value="NZ_JBHSCW010000005.1"/>
</dbReference>
<feature type="domain" description="Hydantoinase A/oxoprolinase" evidence="2">
    <location>
        <begin position="210"/>
        <end position="496"/>
    </location>
</feature>
<dbReference type="Pfam" id="PF05378">
    <property type="entry name" value="Hydant_A_N"/>
    <property type="match status" value="1"/>
</dbReference>
<dbReference type="EMBL" id="JBHSCW010000005">
    <property type="protein sequence ID" value="MFC4352061.1"/>
    <property type="molecule type" value="Genomic_DNA"/>
</dbReference>
<dbReference type="InterPro" id="IPR045079">
    <property type="entry name" value="Oxoprolinase-like"/>
</dbReference>
<feature type="domain" description="Acetophenone carboxylase-like C-terminal" evidence="4">
    <location>
        <begin position="511"/>
        <end position="681"/>
    </location>
</feature>
<feature type="region of interest" description="Disordered" evidence="1">
    <location>
        <begin position="607"/>
        <end position="630"/>
    </location>
</feature>
<evidence type="ECO:0000259" key="4">
    <source>
        <dbReference type="Pfam" id="PF19278"/>
    </source>
</evidence>
<evidence type="ECO:0000259" key="3">
    <source>
        <dbReference type="Pfam" id="PF05378"/>
    </source>
</evidence>
<feature type="domain" description="Hydantoinase/oxoprolinase N-terminal" evidence="3">
    <location>
        <begin position="12"/>
        <end position="188"/>
    </location>
</feature>
<dbReference type="InterPro" id="IPR008040">
    <property type="entry name" value="Hydant_A_N"/>
</dbReference>
<evidence type="ECO:0000259" key="2">
    <source>
        <dbReference type="Pfam" id="PF01968"/>
    </source>
</evidence>
<keyword evidence="6" id="KW-1185">Reference proteome</keyword>
<dbReference type="Pfam" id="PF19278">
    <property type="entry name" value="Hydant_A_C"/>
    <property type="match status" value="1"/>
</dbReference>
<organism evidence="5 6">
    <name type="scientific">Fodinicurvata halophila</name>
    <dbReference type="NCBI Taxonomy" id="1419723"/>
    <lineage>
        <taxon>Bacteria</taxon>
        <taxon>Pseudomonadati</taxon>
        <taxon>Pseudomonadota</taxon>
        <taxon>Alphaproteobacteria</taxon>
        <taxon>Rhodospirillales</taxon>
        <taxon>Rhodovibrionaceae</taxon>
        <taxon>Fodinicurvata</taxon>
    </lineage>
</organism>
<dbReference type="PANTHER" id="PTHR11365">
    <property type="entry name" value="5-OXOPROLINASE RELATED"/>
    <property type="match status" value="1"/>
</dbReference>
<dbReference type="PANTHER" id="PTHR11365:SF23">
    <property type="entry name" value="HYPOTHETICAL 5-OXOPROLINASE (EUROFUNG)-RELATED"/>
    <property type="match status" value="1"/>
</dbReference>
<dbReference type="InterPro" id="IPR043129">
    <property type="entry name" value="ATPase_NBD"/>
</dbReference>
<reference evidence="6" key="1">
    <citation type="journal article" date="2019" name="Int. J. Syst. Evol. Microbiol.">
        <title>The Global Catalogue of Microorganisms (GCM) 10K type strain sequencing project: providing services to taxonomists for standard genome sequencing and annotation.</title>
        <authorList>
            <consortium name="The Broad Institute Genomics Platform"/>
            <consortium name="The Broad Institute Genome Sequencing Center for Infectious Disease"/>
            <person name="Wu L."/>
            <person name="Ma J."/>
        </authorList>
    </citation>
    <scope>NUCLEOTIDE SEQUENCE [LARGE SCALE GENOMIC DNA]</scope>
    <source>
        <strain evidence="6">CECT 8472</strain>
    </source>
</reference>
<dbReference type="Proteomes" id="UP001595799">
    <property type="component" value="Unassembled WGS sequence"/>
</dbReference>
<protein>
    <submittedName>
        <fullName evidence="5">Hydantoinase/oxoprolinase family protein</fullName>
    </submittedName>
</protein>
<evidence type="ECO:0000313" key="5">
    <source>
        <dbReference type="EMBL" id="MFC4352061.1"/>
    </source>
</evidence>
<gene>
    <name evidence="5" type="ORF">ACFOW6_10960</name>
</gene>
<evidence type="ECO:0000256" key="1">
    <source>
        <dbReference type="SAM" id="MobiDB-lite"/>
    </source>
</evidence>
<accession>A0ABV8UMP8</accession>
<comment type="caution">
    <text evidence="5">The sequence shown here is derived from an EMBL/GenBank/DDBJ whole genome shotgun (WGS) entry which is preliminary data.</text>
</comment>
<dbReference type="InterPro" id="IPR002821">
    <property type="entry name" value="Hydantoinase_A"/>
</dbReference>
<sequence length="691" mass="74731">MEMDEAATDWVVGVDVGGTFTDFYAFERSSKTIRVHKTPSTPDNPAKAIIAGLEHLGQSGAVPLEAVTRLAHGTTVATNALIQRKGGTVAVVTTRGFRDLLEIGRQVRPRMYDLKADYPPPLAKREHRFEITERIGAAGEVVTPLDESEIDALVEQIRDIGAQACAVCLLFAYANAEHEQRIGEILRARLPDVAISLSSEVQPEFREFERFSTTLLNTYLQPVLNSYMSHLESELARLSPDAHVGINQSSGGLMSIERARSFPIRTALSGPAAGAMGAIHVAELADRPDIITLDMGGTSADVALIRNHETDLSFERDVAGFPVRLPMVDINTVGAGGGSIAWFDRDGLLKVGPLSAGAVPGPACYGRGGTEPTVTDANAVLGRLSVRGLLDGAMTLDVDASREAIRPLAEQMGFTVEKTAQGILGIVTANMMRAIRAISVERGHDPRDCTLMPFGGAGPLHANAVARALGIREVLVPFSPGILCAQGLVVADLKEDFVRSHRVALTPESLSSLQASLDDLVEEAHLWFDHEQVDPAQRRLQISLDMRYIGQNFELRVPLDIDESSPKLPGSEALHAAFFRAHEANYGFHNPDDAVEAVNLRMTARGELPSLPTPQAPENASQRPEPVERRPVWFEADEADSTPIYRRVDLAPGCRIEGPAVIDQFDATTLVYPGDVARVDESLSLILELAQ</sequence>
<name>A0ABV8UMP8_9PROT</name>
<dbReference type="Pfam" id="PF01968">
    <property type="entry name" value="Hydantoinase_A"/>
    <property type="match status" value="1"/>
</dbReference>
<dbReference type="InterPro" id="IPR049517">
    <property type="entry name" value="ACX-like_C"/>
</dbReference>
<dbReference type="SUPFAM" id="SSF53067">
    <property type="entry name" value="Actin-like ATPase domain"/>
    <property type="match status" value="1"/>
</dbReference>
<proteinExistence type="predicted"/>